<dbReference type="InterPro" id="IPR036567">
    <property type="entry name" value="RHF-like"/>
</dbReference>
<reference evidence="2" key="1">
    <citation type="journal article" date="2020" name="mSystems">
        <title>Genome- and Community-Level Interaction Insights into Carbon Utilization and Element Cycling Functions of Hydrothermarchaeota in Hydrothermal Sediment.</title>
        <authorList>
            <person name="Zhou Z."/>
            <person name="Liu Y."/>
            <person name="Xu W."/>
            <person name="Pan J."/>
            <person name="Luo Z.H."/>
            <person name="Li M."/>
        </authorList>
    </citation>
    <scope>NUCLEOTIDE SEQUENCE [LARGE SCALE GENOMIC DNA]</scope>
    <source>
        <strain evidence="2">SpSt-853</strain>
    </source>
</reference>
<comment type="caution">
    <text evidence="2">The sequence shown here is derived from an EMBL/GenBank/DDBJ whole genome shotgun (WGS) entry which is preliminary data.</text>
</comment>
<dbReference type="GO" id="GO:0005829">
    <property type="term" value="C:cytosol"/>
    <property type="evidence" value="ECO:0007669"/>
    <property type="project" value="UniProtKB-ARBA"/>
</dbReference>
<gene>
    <name evidence="2" type="ORF">ENW48_08950</name>
</gene>
<dbReference type="SUPFAM" id="SSF50249">
    <property type="entry name" value="Nucleic acid-binding proteins"/>
    <property type="match status" value="1"/>
</dbReference>
<dbReference type="SMART" id="SM00357">
    <property type="entry name" value="CSP"/>
    <property type="match status" value="1"/>
</dbReference>
<dbReference type="PROSITE" id="PS51857">
    <property type="entry name" value="CSD_2"/>
    <property type="match status" value="1"/>
</dbReference>
<proteinExistence type="predicted"/>
<evidence type="ECO:0000259" key="1">
    <source>
        <dbReference type="PROSITE" id="PS51857"/>
    </source>
</evidence>
<evidence type="ECO:0000313" key="2">
    <source>
        <dbReference type="EMBL" id="HGZ12334.1"/>
    </source>
</evidence>
<dbReference type="Pfam" id="PF00313">
    <property type="entry name" value="CSD"/>
    <property type="match status" value="1"/>
</dbReference>
<feature type="domain" description="CSD" evidence="1">
    <location>
        <begin position="111"/>
        <end position="175"/>
    </location>
</feature>
<accession>A0A7C5AMI8</accession>
<dbReference type="EMBL" id="DTKJ01000059">
    <property type="protein sequence ID" value="HGZ12334.1"/>
    <property type="molecule type" value="Genomic_DNA"/>
</dbReference>
<dbReference type="Gene3D" id="2.40.50.140">
    <property type="entry name" value="Nucleic acid-binding proteins"/>
    <property type="match status" value="1"/>
</dbReference>
<dbReference type="AlphaFoldDB" id="A0A7C5AMI8"/>
<dbReference type="Pfam" id="PF02482">
    <property type="entry name" value="Ribosomal_S30AE"/>
    <property type="match status" value="1"/>
</dbReference>
<dbReference type="InterPro" id="IPR011129">
    <property type="entry name" value="CSD"/>
</dbReference>
<dbReference type="InterPro" id="IPR012340">
    <property type="entry name" value="NA-bd_OB-fold"/>
</dbReference>
<sequence>MLPLEIEIEGREVDILPEWREKIEEELAKLQKHTYERILHSRVTVIGTSHHRHGGFEVHLVLTVPDQVISVIRQGDYVLPLLVEGFKALDRRLKEYSHIRQGEVKVHEEFSHKGVITKIFPDEDYGFIETPDGLEVYFHANAVKSGNFDKLVPGTMVEFGQEMGEKGPQATWVRVVE</sequence>
<dbReference type="InterPro" id="IPR003489">
    <property type="entry name" value="RHF/RaiA"/>
</dbReference>
<name>A0A7C5AMI8_9BACT</name>
<dbReference type="GO" id="GO:0003676">
    <property type="term" value="F:nucleic acid binding"/>
    <property type="evidence" value="ECO:0007669"/>
    <property type="project" value="InterPro"/>
</dbReference>
<organism evidence="2">
    <name type="scientific">Desulfobacca acetoxidans</name>
    <dbReference type="NCBI Taxonomy" id="60893"/>
    <lineage>
        <taxon>Bacteria</taxon>
        <taxon>Pseudomonadati</taxon>
        <taxon>Thermodesulfobacteriota</taxon>
        <taxon>Desulfobaccia</taxon>
        <taxon>Desulfobaccales</taxon>
        <taxon>Desulfobaccaceae</taxon>
        <taxon>Desulfobacca</taxon>
    </lineage>
</organism>
<protein>
    <submittedName>
        <fullName evidence="2">HPF/RaiA family ribosome-associated protein</fullName>
    </submittedName>
</protein>
<dbReference type="InterPro" id="IPR002059">
    <property type="entry name" value="CSP_DNA-bd"/>
</dbReference>
<dbReference type="SUPFAM" id="SSF69754">
    <property type="entry name" value="Ribosome binding protein Y (YfiA homologue)"/>
    <property type="match status" value="1"/>
</dbReference>
<dbReference type="Gene3D" id="3.30.160.100">
    <property type="entry name" value="Ribosome hibernation promotion factor-like"/>
    <property type="match status" value="1"/>
</dbReference>